<feature type="compositionally biased region" description="Low complexity" evidence="1">
    <location>
        <begin position="543"/>
        <end position="594"/>
    </location>
</feature>
<comment type="caution">
    <text evidence="3">The sequence shown here is derived from an EMBL/GenBank/DDBJ whole genome shotgun (WGS) entry which is preliminary data.</text>
</comment>
<organism evidence="3 4">
    <name type="scientific">Penicillium canariense</name>
    <dbReference type="NCBI Taxonomy" id="189055"/>
    <lineage>
        <taxon>Eukaryota</taxon>
        <taxon>Fungi</taxon>
        <taxon>Dikarya</taxon>
        <taxon>Ascomycota</taxon>
        <taxon>Pezizomycotina</taxon>
        <taxon>Eurotiomycetes</taxon>
        <taxon>Eurotiomycetidae</taxon>
        <taxon>Eurotiales</taxon>
        <taxon>Aspergillaceae</taxon>
        <taxon>Penicillium</taxon>
    </lineage>
</organism>
<dbReference type="AlphaFoldDB" id="A0A9W9I212"/>
<feature type="compositionally biased region" description="Pro residues" evidence="1">
    <location>
        <begin position="369"/>
        <end position="379"/>
    </location>
</feature>
<evidence type="ECO:0000256" key="2">
    <source>
        <dbReference type="SAM" id="SignalP"/>
    </source>
</evidence>
<evidence type="ECO:0008006" key="5">
    <source>
        <dbReference type="Google" id="ProtNLM"/>
    </source>
</evidence>
<feature type="chain" id="PRO_5040842013" description="CBM-cenC domain-containing protein" evidence="2">
    <location>
        <begin position="22"/>
        <end position="680"/>
    </location>
</feature>
<evidence type="ECO:0000313" key="4">
    <source>
        <dbReference type="Proteomes" id="UP001149163"/>
    </source>
</evidence>
<protein>
    <recommendedName>
        <fullName evidence="5">CBM-cenC domain-containing protein</fullName>
    </recommendedName>
</protein>
<feature type="compositionally biased region" description="Polar residues" evidence="1">
    <location>
        <begin position="273"/>
        <end position="284"/>
    </location>
</feature>
<dbReference type="InterPro" id="IPR008979">
    <property type="entry name" value="Galactose-bd-like_sf"/>
</dbReference>
<reference evidence="3" key="2">
    <citation type="journal article" date="2023" name="IMA Fungus">
        <title>Comparative genomic study of the Penicillium genus elucidates a diverse pangenome and 15 lateral gene transfer events.</title>
        <authorList>
            <person name="Petersen C."/>
            <person name="Sorensen T."/>
            <person name="Nielsen M.R."/>
            <person name="Sondergaard T.E."/>
            <person name="Sorensen J.L."/>
            <person name="Fitzpatrick D.A."/>
            <person name="Frisvad J.C."/>
            <person name="Nielsen K.L."/>
        </authorList>
    </citation>
    <scope>NUCLEOTIDE SEQUENCE</scope>
    <source>
        <strain evidence="3">IBT 26290</strain>
    </source>
</reference>
<feature type="region of interest" description="Disordered" evidence="1">
    <location>
        <begin position="622"/>
        <end position="643"/>
    </location>
</feature>
<accession>A0A9W9I212</accession>
<feature type="compositionally biased region" description="Low complexity" evidence="1">
    <location>
        <begin position="202"/>
        <end position="250"/>
    </location>
</feature>
<feature type="compositionally biased region" description="Basic residues" evidence="1">
    <location>
        <begin position="291"/>
        <end position="306"/>
    </location>
</feature>
<sequence>MKTALVAVLLRLMLQGQAAWADTRVVTSTQVNCNDVPINFSANPSFETGELAPWIKYPDGEVYDTPTVISDSSDDGDYVMQMTGAEGYHAAEQTVNGLTVGITYTLSFDYKMTGAGSSYLFIEHDGNQVLASAMASPSTEWQTISGTLTATSTSHVFVIWAYFMNPTTLEFDNAKFTNAAQTTQVCSTTTVTSTVTFTPTSTPTFTPTLTPTLTPTSTPAHRTPSSVVVSSSPIRSSSSVPSSTPVRVPTARPSIRPLSSMPPQMSIRPLSSMPPQMTPSSRPVASSRIPSHLHRIKSKSACKRPISKSPSSIMRSSSLPSLSAQASSTPSVGPYGGETRPNRPHMHRPNPSHMHKPHTGGPEEHRPTNVPPPALPETPQPTATITRPNSPPPAEGSTTLTIVSTRTTTITACPSSVLDCPAREKTTHVTTETVLVYTTVCPIAEAEATSIAEAGSKPHGSAGEAYPGVITSTVWTTRTATVTACPSTVTDCPASAKSTFVTTETLVASTVLVTSQVTPTATSTMISLPAVTPSGASGSNPESNEGSTDSSSGSNGKSGVNANGSNGSTSSDNTVGGVNTNGSNGSTSSDNTVGGAIGPQAGASSYLITLVRASSSPASAFGSSLHASSTNAPASQQTSSASGTVTASAPLYTGAGFSALKMIPVYDMLLLLAVSLFFLS</sequence>
<dbReference type="Gene3D" id="2.60.120.260">
    <property type="entry name" value="Galactose-binding domain-like"/>
    <property type="match status" value="1"/>
</dbReference>
<dbReference type="EMBL" id="JAPQKN010000004">
    <property type="protein sequence ID" value="KAJ5160600.1"/>
    <property type="molecule type" value="Genomic_DNA"/>
</dbReference>
<feature type="compositionally biased region" description="Low complexity" evidence="1">
    <location>
        <begin position="307"/>
        <end position="331"/>
    </location>
</feature>
<evidence type="ECO:0000256" key="1">
    <source>
        <dbReference type="SAM" id="MobiDB-lite"/>
    </source>
</evidence>
<keyword evidence="2" id="KW-0732">Signal</keyword>
<feature type="signal peptide" evidence="2">
    <location>
        <begin position="1"/>
        <end position="21"/>
    </location>
</feature>
<dbReference type="SUPFAM" id="SSF49785">
    <property type="entry name" value="Galactose-binding domain-like"/>
    <property type="match status" value="1"/>
</dbReference>
<gene>
    <name evidence="3" type="ORF">N7482_007604</name>
</gene>
<name>A0A9W9I212_9EURO</name>
<evidence type="ECO:0000313" key="3">
    <source>
        <dbReference type="EMBL" id="KAJ5160600.1"/>
    </source>
</evidence>
<dbReference type="GeneID" id="81428904"/>
<dbReference type="OrthoDB" id="3565477at2759"/>
<dbReference type="RefSeq" id="XP_056542157.1">
    <property type="nucleotide sequence ID" value="XM_056689728.1"/>
</dbReference>
<dbReference type="PRINTS" id="PR01217">
    <property type="entry name" value="PRICHEXTENSN"/>
</dbReference>
<dbReference type="Proteomes" id="UP001149163">
    <property type="component" value="Unassembled WGS sequence"/>
</dbReference>
<feature type="region of interest" description="Disordered" evidence="1">
    <location>
        <begin position="528"/>
        <end position="595"/>
    </location>
</feature>
<feature type="region of interest" description="Disordered" evidence="1">
    <location>
        <begin position="202"/>
        <end position="398"/>
    </location>
</feature>
<proteinExistence type="predicted"/>
<reference evidence="3" key="1">
    <citation type="submission" date="2022-11" db="EMBL/GenBank/DDBJ databases">
        <authorList>
            <person name="Petersen C."/>
        </authorList>
    </citation>
    <scope>NUCLEOTIDE SEQUENCE</scope>
    <source>
        <strain evidence="3">IBT 26290</strain>
    </source>
</reference>
<feature type="compositionally biased region" description="Basic residues" evidence="1">
    <location>
        <begin position="342"/>
        <end position="358"/>
    </location>
</feature>
<keyword evidence="4" id="KW-1185">Reference proteome</keyword>